<organism evidence="1 2">
    <name type="scientific">Burkholderia thailandensis</name>
    <dbReference type="NCBI Taxonomy" id="57975"/>
    <lineage>
        <taxon>Bacteria</taxon>
        <taxon>Pseudomonadati</taxon>
        <taxon>Pseudomonadota</taxon>
        <taxon>Betaproteobacteria</taxon>
        <taxon>Burkholderiales</taxon>
        <taxon>Burkholderiaceae</taxon>
        <taxon>Burkholderia</taxon>
        <taxon>pseudomallei group</taxon>
    </lineage>
</organism>
<dbReference type="AlphaFoldDB" id="A0AAW9D019"/>
<sequence>MHEKSPYREDTGGTGYIAAATLCSWQPSDSACVAQFPDARIFPAQR</sequence>
<evidence type="ECO:0008006" key="3">
    <source>
        <dbReference type="Google" id="ProtNLM"/>
    </source>
</evidence>
<comment type="caution">
    <text evidence="1">The sequence shown here is derived from an EMBL/GenBank/DDBJ whole genome shotgun (WGS) entry which is preliminary data.</text>
</comment>
<gene>
    <name evidence="1" type="ORF">C7S16_0410</name>
</gene>
<accession>A0AAW9D019</accession>
<evidence type="ECO:0000313" key="1">
    <source>
        <dbReference type="EMBL" id="MDW9256540.1"/>
    </source>
</evidence>
<dbReference type="EMBL" id="QXCT01000002">
    <property type="protein sequence ID" value="MDW9256540.1"/>
    <property type="molecule type" value="Genomic_DNA"/>
</dbReference>
<dbReference type="Proteomes" id="UP001272137">
    <property type="component" value="Unassembled WGS sequence"/>
</dbReference>
<reference evidence="1" key="1">
    <citation type="submission" date="2018-08" db="EMBL/GenBank/DDBJ databases">
        <title>Identification of Burkholderia cepacia strains that express a Burkholderia pseudomallei-like capsular polysaccharide.</title>
        <authorList>
            <person name="Burtnick M.N."/>
            <person name="Vongsouvath M."/>
            <person name="Newton P."/>
            <person name="Wuthiekanun V."/>
            <person name="Limmathurotsakul D."/>
            <person name="Brett P.J."/>
            <person name="Chantratita N."/>
            <person name="Dance D.A."/>
        </authorList>
    </citation>
    <scope>NUCLEOTIDE SEQUENCE</scope>
    <source>
        <strain evidence="1">SBXCC001</strain>
    </source>
</reference>
<evidence type="ECO:0000313" key="2">
    <source>
        <dbReference type="Proteomes" id="UP001272137"/>
    </source>
</evidence>
<proteinExistence type="predicted"/>
<protein>
    <recommendedName>
        <fullName evidence="3">Lipoprotein</fullName>
    </recommendedName>
</protein>
<name>A0AAW9D019_BURTH</name>